<gene>
    <name evidence="4" type="ORF">HPO_02272</name>
</gene>
<proteinExistence type="predicted"/>
<dbReference type="InterPro" id="IPR000182">
    <property type="entry name" value="GNAT_dom"/>
</dbReference>
<keyword evidence="2" id="KW-0012">Acyltransferase</keyword>
<keyword evidence="5" id="KW-1185">Reference proteome</keyword>
<keyword evidence="1 4" id="KW-0808">Transferase</keyword>
<evidence type="ECO:0000259" key="3">
    <source>
        <dbReference type="PROSITE" id="PS51186"/>
    </source>
</evidence>
<evidence type="ECO:0000256" key="1">
    <source>
        <dbReference type="ARBA" id="ARBA00022679"/>
    </source>
</evidence>
<dbReference type="InterPro" id="IPR016181">
    <property type="entry name" value="Acyl_CoA_acyltransferase"/>
</dbReference>
<comment type="caution">
    <text evidence="4">The sequence shown here is derived from an EMBL/GenBank/DDBJ whole genome shotgun (WGS) entry which is preliminary data.</text>
</comment>
<organism evidence="4 5">
    <name type="scientific">Hyphomonas polymorpha PS728</name>
    <dbReference type="NCBI Taxonomy" id="1280954"/>
    <lineage>
        <taxon>Bacteria</taxon>
        <taxon>Pseudomonadati</taxon>
        <taxon>Pseudomonadota</taxon>
        <taxon>Alphaproteobacteria</taxon>
        <taxon>Hyphomonadales</taxon>
        <taxon>Hyphomonadaceae</taxon>
        <taxon>Hyphomonas</taxon>
    </lineage>
</organism>
<name>A0A062VCI2_9PROT</name>
<dbReference type="GO" id="GO:0016747">
    <property type="term" value="F:acyltransferase activity, transferring groups other than amino-acyl groups"/>
    <property type="evidence" value="ECO:0007669"/>
    <property type="project" value="InterPro"/>
</dbReference>
<reference evidence="4 5" key="1">
    <citation type="journal article" date="2014" name="Antonie Van Leeuwenhoek">
        <title>Hyphomonas beringensis sp. nov. and Hyphomonas chukchiensis sp. nov., isolated from surface seawater of the Bering Sea and Chukchi Sea.</title>
        <authorList>
            <person name="Li C."/>
            <person name="Lai Q."/>
            <person name="Li G."/>
            <person name="Dong C."/>
            <person name="Wang J."/>
            <person name="Liao Y."/>
            <person name="Shao Z."/>
        </authorList>
    </citation>
    <scope>NUCLEOTIDE SEQUENCE [LARGE SCALE GENOMIC DNA]</scope>
    <source>
        <strain evidence="4 5">PS728</strain>
    </source>
</reference>
<dbReference type="EMBL" id="ARYM01000002">
    <property type="protein sequence ID" value="KDA00202.1"/>
    <property type="molecule type" value="Genomic_DNA"/>
</dbReference>
<dbReference type="PROSITE" id="PS51186">
    <property type="entry name" value="GNAT"/>
    <property type="match status" value="1"/>
</dbReference>
<dbReference type="PATRIC" id="fig|1280954.3.peg.465"/>
<evidence type="ECO:0000313" key="5">
    <source>
        <dbReference type="Proteomes" id="UP000027100"/>
    </source>
</evidence>
<evidence type="ECO:0000256" key="2">
    <source>
        <dbReference type="ARBA" id="ARBA00023315"/>
    </source>
</evidence>
<dbReference type="Gene3D" id="3.40.630.30">
    <property type="match status" value="1"/>
</dbReference>
<dbReference type="Pfam" id="PF00583">
    <property type="entry name" value="Acetyltransf_1"/>
    <property type="match status" value="1"/>
</dbReference>
<accession>A0A062VCI2</accession>
<sequence length="151" mass="15724">MTDPIRRLTPADAAAAAALHAAGFADAWSAASIEGLITSPNVLALGWEEGGNLLAFALFQSSAGDCELLTIATDPVRRGQGLAGALLDAAIPVLVAGGDSRLLLDVAEDNTSARRLYARFGFTEDGRRKRYYTAGRPAPVDAILMSRPIGA</sequence>
<feature type="domain" description="N-acetyltransferase" evidence="3">
    <location>
        <begin position="3"/>
        <end position="150"/>
    </location>
</feature>
<dbReference type="eggNOG" id="COG0456">
    <property type="taxonomic scope" value="Bacteria"/>
</dbReference>
<dbReference type="SUPFAM" id="SSF55729">
    <property type="entry name" value="Acyl-CoA N-acyltransferases (Nat)"/>
    <property type="match status" value="1"/>
</dbReference>
<dbReference type="OrthoDB" id="9804026at2"/>
<dbReference type="CDD" id="cd04301">
    <property type="entry name" value="NAT_SF"/>
    <property type="match status" value="1"/>
</dbReference>
<dbReference type="RefSeq" id="WP_035594242.1">
    <property type="nucleotide sequence ID" value="NZ_ARYM01000002.1"/>
</dbReference>
<dbReference type="PANTHER" id="PTHR43877">
    <property type="entry name" value="AMINOALKYLPHOSPHONATE N-ACETYLTRANSFERASE-RELATED-RELATED"/>
    <property type="match status" value="1"/>
</dbReference>
<dbReference type="InterPro" id="IPR050832">
    <property type="entry name" value="Bact_Acetyltransf"/>
</dbReference>
<dbReference type="AlphaFoldDB" id="A0A062VCI2"/>
<protein>
    <submittedName>
        <fullName evidence="4">Ribosomal-protein-alanine acetyltransferase</fullName>
    </submittedName>
</protein>
<evidence type="ECO:0000313" key="4">
    <source>
        <dbReference type="EMBL" id="KDA00202.1"/>
    </source>
</evidence>
<dbReference type="Proteomes" id="UP000027100">
    <property type="component" value="Unassembled WGS sequence"/>
</dbReference>
<dbReference type="STRING" id="1280954.HPO_02272"/>